<evidence type="ECO:0000256" key="2">
    <source>
        <dbReference type="ARBA" id="ARBA00022729"/>
    </source>
</evidence>
<feature type="compositionally biased region" description="Polar residues" evidence="6">
    <location>
        <begin position="800"/>
        <end position="809"/>
    </location>
</feature>
<keyword evidence="5" id="KW-0175">Coiled coil</keyword>
<evidence type="ECO:0000313" key="9">
    <source>
        <dbReference type="Proteomes" id="UP000243498"/>
    </source>
</evidence>
<evidence type="ECO:0000256" key="7">
    <source>
        <dbReference type="SAM" id="SignalP"/>
    </source>
</evidence>
<dbReference type="OrthoDB" id="4939997at2759"/>
<comment type="caution">
    <text evidence="8">The sequence shown here is derived from an EMBL/GenBank/DDBJ whole genome shotgun (WGS) entry which is preliminary data.</text>
</comment>
<keyword evidence="1" id="KW-0800">Toxin</keyword>
<dbReference type="InterPro" id="IPR001144">
    <property type="entry name" value="Enterotoxin_A"/>
</dbReference>
<evidence type="ECO:0000256" key="6">
    <source>
        <dbReference type="SAM" id="MobiDB-lite"/>
    </source>
</evidence>
<keyword evidence="3" id="KW-0843">Virulence</keyword>
<organism evidence="8 9">
    <name type="scientific">Metarhizium rileyi (strain RCEF 4871)</name>
    <name type="common">Nomuraea rileyi</name>
    <dbReference type="NCBI Taxonomy" id="1649241"/>
    <lineage>
        <taxon>Eukaryota</taxon>
        <taxon>Fungi</taxon>
        <taxon>Dikarya</taxon>
        <taxon>Ascomycota</taxon>
        <taxon>Pezizomycotina</taxon>
        <taxon>Sordariomycetes</taxon>
        <taxon>Hypocreomycetidae</taxon>
        <taxon>Hypocreales</taxon>
        <taxon>Clavicipitaceae</taxon>
        <taxon>Metarhizium</taxon>
    </lineage>
</organism>
<dbReference type="AlphaFoldDB" id="A0A166WRW7"/>
<dbReference type="STRING" id="1081105.A0A166WRW7"/>
<evidence type="ECO:0000256" key="1">
    <source>
        <dbReference type="ARBA" id="ARBA00022656"/>
    </source>
</evidence>
<keyword evidence="9" id="KW-1185">Reference proteome</keyword>
<dbReference type="Proteomes" id="UP000243498">
    <property type="component" value="Unassembled WGS sequence"/>
</dbReference>
<reference evidence="8 9" key="1">
    <citation type="journal article" date="2016" name="Genome Biol. Evol.">
        <title>Divergent and convergent evolution of fungal pathogenicity.</title>
        <authorList>
            <person name="Shang Y."/>
            <person name="Xiao G."/>
            <person name="Zheng P."/>
            <person name="Cen K."/>
            <person name="Zhan S."/>
            <person name="Wang C."/>
        </authorList>
    </citation>
    <scope>NUCLEOTIDE SEQUENCE [LARGE SCALE GENOMIC DNA]</scope>
    <source>
        <strain evidence="8 9">RCEF 4871</strain>
    </source>
</reference>
<dbReference type="EMBL" id="AZHC01000045">
    <property type="protein sequence ID" value="OAA35032.1"/>
    <property type="molecule type" value="Genomic_DNA"/>
</dbReference>
<dbReference type="Pfam" id="PF01375">
    <property type="entry name" value="Enterotoxin_a"/>
    <property type="match status" value="1"/>
</dbReference>
<dbReference type="Gene3D" id="3.90.210.10">
    <property type="entry name" value="Heat-Labile Enterotoxin, subunit A"/>
    <property type="match status" value="2"/>
</dbReference>
<evidence type="ECO:0000256" key="4">
    <source>
        <dbReference type="ARBA" id="ARBA00023157"/>
    </source>
</evidence>
<evidence type="ECO:0000256" key="5">
    <source>
        <dbReference type="SAM" id="Coils"/>
    </source>
</evidence>
<proteinExistence type="predicted"/>
<feature type="coiled-coil region" evidence="5">
    <location>
        <begin position="441"/>
        <end position="483"/>
    </location>
</feature>
<dbReference type="SUPFAM" id="SSF56399">
    <property type="entry name" value="ADP-ribosylation"/>
    <property type="match status" value="2"/>
</dbReference>
<evidence type="ECO:0000313" key="8">
    <source>
        <dbReference type="EMBL" id="OAA35032.1"/>
    </source>
</evidence>
<name>A0A166WRW7_METRR</name>
<feature type="signal peptide" evidence="7">
    <location>
        <begin position="1"/>
        <end position="24"/>
    </location>
</feature>
<accession>A0A166WRW7</accession>
<dbReference type="PRINTS" id="PR00771">
    <property type="entry name" value="ENTEROTOXINA"/>
</dbReference>
<feature type="chain" id="PRO_5007881988" evidence="7">
    <location>
        <begin position="25"/>
        <end position="865"/>
    </location>
</feature>
<keyword evidence="4" id="KW-1015">Disulfide bond</keyword>
<keyword evidence="2 7" id="KW-0732">Signal</keyword>
<protein>
    <submittedName>
        <fullName evidence="8">Heat-labile enterotoxin, A chain</fullName>
    </submittedName>
</protein>
<gene>
    <name evidence="8" type="ORF">NOR_08124</name>
</gene>
<dbReference type="GO" id="GO:0090729">
    <property type="term" value="F:toxin activity"/>
    <property type="evidence" value="ECO:0007669"/>
    <property type="project" value="UniProtKB-KW"/>
</dbReference>
<sequence length="865" mass="94868">MLSRWTLLVLSCISLLLWPNAAFAEVDGAAAKEQPFDLFRGDSRPPNVLKAEGGFLPSLNPVPARLYSLIRHMGYRKGQYGRTITPYISTTKYLETAIQYAQYSASSATGSTYVYRISPTPHIFDTSQSVSLEIHKGMSKGVYDALGGILWQQVRGYYEIPLGASKEVMREILADPEKIYQPNPQYDTRFDEYRTSSGQPQLYVKSKEAYENAKEFMSRPGVGDVVGWQGDFPLFQEPLHEQKAVKEEEAYEEAMEAATQAKSASKETIKALKAIQKTNNVATALAEVNKASEAAKVSIAGAKKEAKKRSERAREAVAQAIQEANRKAARSYFEEAKSLDKAQTLESARKAIEKVRQIADLKTTLKTKMSEMISTIDKVHQAIREEKESRPARISYNVQENIPSEDNVWALNREFYFEALPNELKVLQYGFDKMRDTMEFLSKLEAKAEAATETSRKILEKEKATAQEEVSDTSAEAATVQDQASTAPATNAALPNAVFYGDVLWPEEAKKQGGFHATADTMKNPKTAAFTLQAFADSDKFKRNMQSYFVKAHQTFGEAAEEAAAKTAELSKGFDPVVYTVHATPNMVKVGKEIAVAGGIVWPQVMAWTQVPRDYAMPSDGVKGKEELREHFDKAYQAKPERFLQKNEDYDAKFNEYTINDSAEDQKSLMSSEQPRKTFTDFMTKHGASVGFKGKLPLLEASKAVTSKASVAAKERSHAVAVALLPAVLAANLIPGLGEIADAAEIAALTSEAVETTEVLAETGSIVAEKAAAVEAPAVEVPAVEAPAVEVPAMEDNALTLESSGTAETTPLDEESEARAVEEQLSQAPEPPQGMVKDALSKSSKTKSLRLPGRPQRVKEPALTG</sequence>
<evidence type="ECO:0000256" key="3">
    <source>
        <dbReference type="ARBA" id="ARBA00023026"/>
    </source>
</evidence>
<feature type="region of interest" description="Disordered" evidence="6">
    <location>
        <begin position="800"/>
        <end position="865"/>
    </location>
</feature>